<dbReference type="InterPro" id="IPR029526">
    <property type="entry name" value="PGBD"/>
</dbReference>
<feature type="domain" description="PiggyBac transposable element-derived protein" evidence="1">
    <location>
        <begin position="30"/>
        <end position="89"/>
    </location>
</feature>
<dbReference type="Proteomes" id="UP000801492">
    <property type="component" value="Unassembled WGS sequence"/>
</dbReference>
<dbReference type="OrthoDB" id="6764648at2759"/>
<dbReference type="AlphaFoldDB" id="A0A8K0D8U6"/>
<organism evidence="2 3">
    <name type="scientific">Ignelater luminosus</name>
    <name type="common">Cucubano</name>
    <name type="synonym">Pyrophorus luminosus</name>
    <dbReference type="NCBI Taxonomy" id="2038154"/>
    <lineage>
        <taxon>Eukaryota</taxon>
        <taxon>Metazoa</taxon>
        <taxon>Ecdysozoa</taxon>
        <taxon>Arthropoda</taxon>
        <taxon>Hexapoda</taxon>
        <taxon>Insecta</taxon>
        <taxon>Pterygota</taxon>
        <taxon>Neoptera</taxon>
        <taxon>Endopterygota</taxon>
        <taxon>Coleoptera</taxon>
        <taxon>Polyphaga</taxon>
        <taxon>Elateriformia</taxon>
        <taxon>Elateroidea</taxon>
        <taxon>Elateridae</taxon>
        <taxon>Agrypninae</taxon>
        <taxon>Pyrophorini</taxon>
        <taxon>Ignelater</taxon>
    </lineage>
</organism>
<sequence length="170" mass="19707">RLEENFLAAAEPDEYQSIDEQGQISWSCDYMNRFEVYQDASGDRAVIGNFGACADVVLRLNSDLAHRNHKLFFDNLFCPIPLIEELKQSLKSDKDMKLTKWMDYNAVHVASSYAGNKSQNCIQRWYRSSPTMIQINRPLAVGFYNKNMGGIDLLDQLLALYPSRKRNKWW</sequence>
<evidence type="ECO:0000313" key="3">
    <source>
        <dbReference type="Proteomes" id="UP000801492"/>
    </source>
</evidence>
<dbReference type="EMBL" id="VTPC01002521">
    <property type="protein sequence ID" value="KAF2899929.1"/>
    <property type="molecule type" value="Genomic_DNA"/>
</dbReference>
<reference evidence="2" key="1">
    <citation type="submission" date="2019-08" db="EMBL/GenBank/DDBJ databases">
        <title>The genome of the North American firefly Photinus pyralis.</title>
        <authorList>
            <consortium name="Photinus pyralis genome working group"/>
            <person name="Fallon T.R."/>
            <person name="Sander Lower S.E."/>
            <person name="Weng J.-K."/>
        </authorList>
    </citation>
    <scope>NUCLEOTIDE SEQUENCE</scope>
    <source>
        <strain evidence="2">TRF0915ILg1</strain>
        <tissue evidence="2">Whole body</tissue>
    </source>
</reference>
<comment type="caution">
    <text evidence="2">The sequence shown here is derived from an EMBL/GenBank/DDBJ whole genome shotgun (WGS) entry which is preliminary data.</text>
</comment>
<dbReference type="PANTHER" id="PTHR47272:SF1">
    <property type="entry name" value="PIGGYBAC TRANSPOSABLE ELEMENT-DERIVED PROTEIN 3-LIKE"/>
    <property type="match status" value="1"/>
</dbReference>
<dbReference type="PANTHER" id="PTHR47272">
    <property type="entry name" value="DDE_TNP_1_7 DOMAIN-CONTAINING PROTEIN"/>
    <property type="match status" value="1"/>
</dbReference>
<feature type="domain" description="PiggyBac transposable element-derived protein" evidence="1">
    <location>
        <begin position="92"/>
        <end position="170"/>
    </location>
</feature>
<gene>
    <name evidence="2" type="ORF">ILUMI_06256</name>
</gene>
<keyword evidence="3" id="KW-1185">Reference proteome</keyword>
<accession>A0A8K0D8U6</accession>
<feature type="non-terminal residue" evidence="2">
    <location>
        <position position="1"/>
    </location>
</feature>
<proteinExistence type="predicted"/>
<dbReference type="Pfam" id="PF13843">
    <property type="entry name" value="DDE_Tnp_1_7"/>
    <property type="match status" value="2"/>
</dbReference>
<evidence type="ECO:0000259" key="1">
    <source>
        <dbReference type="Pfam" id="PF13843"/>
    </source>
</evidence>
<evidence type="ECO:0000313" key="2">
    <source>
        <dbReference type="EMBL" id="KAF2899929.1"/>
    </source>
</evidence>
<name>A0A8K0D8U6_IGNLU</name>
<protein>
    <recommendedName>
        <fullName evidence="1">PiggyBac transposable element-derived protein domain-containing protein</fullName>
    </recommendedName>
</protein>